<dbReference type="EC" id="2.7.13.3" evidence="9"/>
<sequence>MSLRFKLLMVLIVFLCMPFFIVLYIWMNSFSAEIERTAADYGKVLVKQTGGYIDTYFRDLEKDTAPLLVLPSVREFMGLQSPNDFDYYRLTNQIENEVSQGSLYRRGDIWSIDFIASKTIHYSSKIFASNANGVYDRALRQHKPDRTYGVAGIWVDQDGKPFFAYYRYYSDYVYRNTNNMIVLYLDLSSIDAISSNTLLRESAFLSIIDQDGTYIYHPDRKKIGTKSPSLTTEQEPIGEASERIEETPEGRKLTIRLHNDYTDWQLVYEVPLKSLYGQLRDMQTLSLIVMVCIVVLTLMILGGFAYLLTRRISHLQKLMGRAETGDMLVRAPERSKDELGRLNGSFNRMLGRIRELIDELNTSNAKERELHERQRETMIQAMQSQINPHFLYNTLEFINSYAILEGVKPISKMALSLSKMFRYSVNNNEPIVTLYEELEHVRWYCNIMQARSDSFEARFDIDVEAARSVACVRLALQPLVENAVLHGYERHGLELGAICLSGRRTEGGFELLIRDYGIGMDKVKRERLNDAFALSASVLTESQPYLPGVGMWNVHRRVRLLFGEGYGLQVVPCEGRGCAIRLTLPVMMTAKE</sequence>
<keyword evidence="3" id="KW-0597">Phosphoprotein</keyword>
<evidence type="ECO:0000256" key="4">
    <source>
        <dbReference type="ARBA" id="ARBA00022679"/>
    </source>
</evidence>
<dbReference type="InterPro" id="IPR036890">
    <property type="entry name" value="HATPase_C_sf"/>
</dbReference>
<dbReference type="InterPro" id="IPR003594">
    <property type="entry name" value="HATPase_dom"/>
</dbReference>
<evidence type="ECO:0000259" key="8">
    <source>
        <dbReference type="PROSITE" id="PS50885"/>
    </source>
</evidence>
<dbReference type="SMART" id="SM00304">
    <property type="entry name" value="HAMP"/>
    <property type="match status" value="1"/>
</dbReference>
<accession>A0ABV5VTJ7</accession>
<dbReference type="SUPFAM" id="SSF158472">
    <property type="entry name" value="HAMP domain-like"/>
    <property type="match status" value="1"/>
</dbReference>
<dbReference type="SUPFAM" id="SSF55874">
    <property type="entry name" value="ATPase domain of HSP90 chaperone/DNA topoisomerase II/histidine kinase"/>
    <property type="match status" value="1"/>
</dbReference>
<dbReference type="Gene3D" id="3.30.565.10">
    <property type="entry name" value="Histidine kinase-like ATPase, C-terminal domain"/>
    <property type="match status" value="1"/>
</dbReference>
<evidence type="ECO:0000256" key="3">
    <source>
        <dbReference type="ARBA" id="ARBA00022553"/>
    </source>
</evidence>
<keyword evidence="4 9" id="KW-0808">Transferase</keyword>
<dbReference type="Pfam" id="PF02518">
    <property type="entry name" value="HATPase_c"/>
    <property type="match status" value="1"/>
</dbReference>
<dbReference type="PANTHER" id="PTHR34220">
    <property type="entry name" value="SENSOR HISTIDINE KINASE YPDA"/>
    <property type="match status" value="1"/>
</dbReference>
<feature type="transmembrane region" description="Helical" evidence="7">
    <location>
        <begin position="7"/>
        <end position="27"/>
    </location>
</feature>
<name>A0ABV5VTJ7_9BACL</name>
<dbReference type="InterPro" id="IPR003660">
    <property type="entry name" value="HAMP_dom"/>
</dbReference>
<dbReference type="Pfam" id="PF06580">
    <property type="entry name" value="His_kinase"/>
    <property type="match status" value="1"/>
</dbReference>
<evidence type="ECO:0000313" key="9">
    <source>
        <dbReference type="EMBL" id="MFB9751605.1"/>
    </source>
</evidence>
<dbReference type="CDD" id="cd06225">
    <property type="entry name" value="HAMP"/>
    <property type="match status" value="1"/>
</dbReference>
<dbReference type="InterPro" id="IPR010559">
    <property type="entry name" value="Sig_transdc_His_kin_internal"/>
</dbReference>
<gene>
    <name evidence="9" type="ORF">ACFFNY_08480</name>
</gene>
<dbReference type="Gene3D" id="3.30.450.20">
    <property type="entry name" value="PAS domain"/>
    <property type="match status" value="1"/>
</dbReference>
<reference evidence="9 10" key="1">
    <citation type="submission" date="2024-09" db="EMBL/GenBank/DDBJ databases">
        <authorList>
            <person name="Sun Q."/>
            <person name="Mori K."/>
        </authorList>
    </citation>
    <scope>NUCLEOTIDE SEQUENCE [LARGE SCALE GENOMIC DNA]</scope>
    <source>
        <strain evidence="9 10">JCM 12520</strain>
    </source>
</reference>
<evidence type="ECO:0000256" key="7">
    <source>
        <dbReference type="SAM" id="Phobius"/>
    </source>
</evidence>
<comment type="caution">
    <text evidence="9">The sequence shown here is derived from an EMBL/GenBank/DDBJ whole genome shotgun (WGS) entry which is preliminary data.</text>
</comment>
<feature type="domain" description="HAMP" evidence="8">
    <location>
        <begin position="306"/>
        <end position="358"/>
    </location>
</feature>
<keyword evidence="2" id="KW-1003">Cell membrane</keyword>
<evidence type="ECO:0000256" key="1">
    <source>
        <dbReference type="ARBA" id="ARBA00004651"/>
    </source>
</evidence>
<dbReference type="Proteomes" id="UP001589619">
    <property type="component" value="Unassembled WGS sequence"/>
</dbReference>
<dbReference type="Gene3D" id="6.10.340.10">
    <property type="match status" value="1"/>
</dbReference>
<protein>
    <submittedName>
        <fullName evidence="9">Sensor histidine kinase</fullName>
        <ecNumber evidence="9">2.7.13.3</ecNumber>
    </submittedName>
</protein>
<keyword evidence="7" id="KW-0812">Transmembrane</keyword>
<dbReference type="PANTHER" id="PTHR34220:SF7">
    <property type="entry name" value="SENSOR HISTIDINE KINASE YPDA"/>
    <property type="match status" value="1"/>
</dbReference>
<dbReference type="RefSeq" id="WP_344912283.1">
    <property type="nucleotide sequence ID" value="NZ_BAAAYO010000010.1"/>
</dbReference>
<dbReference type="GO" id="GO:0004673">
    <property type="term" value="F:protein histidine kinase activity"/>
    <property type="evidence" value="ECO:0007669"/>
    <property type="project" value="UniProtKB-EC"/>
</dbReference>
<keyword evidence="5 9" id="KW-0418">Kinase</keyword>
<feature type="transmembrane region" description="Helical" evidence="7">
    <location>
        <begin position="285"/>
        <end position="309"/>
    </location>
</feature>
<evidence type="ECO:0000313" key="10">
    <source>
        <dbReference type="Proteomes" id="UP001589619"/>
    </source>
</evidence>
<evidence type="ECO:0000256" key="6">
    <source>
        <dbReference type="ARBA" id="ARBA00023136"/>
    </source>
</evidence>
<comment type="subcellular location">
    <subcellularLocation>
        <location evidence="1">Cell membrane</location>
        <topology evidence="1">Multi-pass membrane protein</topology>
    </subcellularLocation>
</comment>
<dbReference type="PROSITE" id="PS50885">
    <property type="entry name" value="HAMP"/>
    <property type="match status" value="1"/>
</dbReference>
<dbReference type="InterPro" id="IPR050640">
    <property type="entry name" value="Bact_2-comp_sensor_kinase"/>
</dbReference>
<evidence type="ECO:0000256" key="5">
    <source>
        <dbReference type="ARBA" id="ARBA00022777"/>
    </source>
</evidence>
<keyword evidence="10" id="KW-1185">Reference proteome</keyword>
<keyword evidence="6 7" id="KW-0472">Membrane</keyword>
<organism evidence="9 10">
    <name type="scientific">Paenibacillus hodogayensis</name>
    <dbReference type="NCBI Taxonomy" id="279208"/>
    <lineage>
        <taxon>Bacteria</taxon>
        <taxon>Bacillati</taxon>
        <taxon>Bacillota</taxon>
        <taxon>Bacilli</taxon>
        <taxon>Bacillales</taxon>
        <taxon>Paenibacillaceae</taxon>
        <taxon>Paenibacillus</taxon>
    </lineage>
</organism>
<evidence type="ECO:0000256" key="2">
    <source>
        <dbReference type="ARBA" id="ARBA00022475"/>
    </source>
</evidence>
<keyword evidence="7" id="KW-1133">Transmembrane helix</keyword>
<dbReference type="Pfam" id="PF00672">
    <property type="entry name" value="HAMP"/>
    <property type="match status" value="1"/>
</dbReference>
<proteinExistence type="predicted"/>
<dbReference type="EMBL" id="JBHMAG010000007">
    <property type="protein sequence ID" value="MFB9751605.1"/>
    <property type="molecule type" value="Genomic_DNA"/>
</dbReference>